<proteinExistence type="predicted"/>
<reference evidence="1 2" key="1">
    <citation type="journal article" date="2018" name="Evol. Lett.">
        <title>Horizontal gene cluster transfer increased hallucinogenic mushroom diversity.</title>
        <authorList>
            <person name="Reynolds H.T."/>
            <person name="Vijayakumar V."/>
            <person name="Gluck-Thaler E."/>
            <person name="Korotkin H.B."/>
            <person name="Matheny P.B."/>
            <person name="Slot J.C."/>
        </authorList>
    </citation>
    <scope>NUCLEOTIDE SEQUENCE [LARGE SCALE GENOMIC DNA]</scope>
    <source>
        <strain evidence="1 2">2629</strain>
    </source>
</reference>
<protein>
    <submittedName>
        <fullName evidence="1">Uncharacterized protein</fullName>
    </submittedName>
</protein>
<gene>
    <name evidence="1" type="ORF">CVT24_013082</name>
</gene>
<evidence type="ECO:0000313" key="2">
    <source>
        <dbReference type="Proteomes" id="UP000284842"/>
    </source>
</evidence>
<name>A0A409VVI9_9AGAR</name>
<keyword evidence="2" id="KW-1185">Reference proteome</keyword>
<dbReference type="InParanoid" id="A0A409VVI9"/>
<comment type="caution">
    <text evidence="1">The sequence shown here is derived from an EMBL/GenBank/DDBJ whole genome shotgun (WGS) entry which is preliminary data.</text>
</comment>
<organism evidence="1 2">
    <name type="scientific">Panaeolus cyanescens</name>
    <dbReference type="NCBI Taxonomy" id="181874"/>
    <lineage>
        <taxon>Eukaryota</taxon>
        <taxon>Fungi</taxon>
        <taxon>Dikarya</taxon>
        <taxon>Basidiomycota</taxon>
        <taxon>Agaricomycotina</taxon>
        <taxon>Agaricomycetes</taxon>
        <taxon>Agaricomycetidae</taxon>
        <taxon>Agaricales</taxon>
        <taxon>Agaricineae</taxon>
        <taxon>Galeropsidaceae</taxon>
        <taxon>Panaeolus</taxon>
    </lineage>
</organism>
<sequence length="451" mass="50499">MWLYQNVAIQELVNHFITIVFVFHSSGVSHDWIKLRDAQQMPFILNEEKCGSLYIPKTVGVPLLGEDVQSKTSDNPGSRTTVTEKVQRLDDHDLHISQLVISPVLFQNLINYINPTQPYNNPNNPGAPRLEYTNEMLKRPAQYGPLDEAQFATEAARADAFQVQRLMGYVYAGIWAIRGLMNIFTTAVVYVSTQAGVSDSLKAQFTFGGVVDCVISQRYLREGKPVVTGRPQEQERIIPKSYVWRDNNIHKDGANGPNLHGAGKADAVLVVPGGPDGIQKIGAVAQFKTAWLYSGGMLDKMFTTNAFVDHLGKFAWGARSSDSEFIKQLWSSLVAMECNFAYWSNGEHSFFAVRQAYDVIEGQQAKHRLIVSEPKKHTKEVEPRHDILRAAIGMGFAAIDKDEWATEARGQIDIIKQLVGDEQNFILPQNAPQYMKMNAPVLFDLINNILD</sequence>
<evidence type="ECO:0000313" key="1">
    <source>
        <dbReference type="EMBL" id="PPQ70257.1"/>
    </source>
</evidence>
<dbReference type="AlphaFoldDB" id="A0A409VVI9"/>
<dbReference type="Proteomes" id="UP000284842">
    <property type="component" value="Unassembled WGS sequence"/>
</dbReference>
<dbReference type="EMBL" id="NHTK01005960">
    <property type="protein sequence ID" value="PPQ70257.1"/>
    <property type="molecule type" value="Genomic_DNA"/>
</dbReference>
<accession>A0A409VVI9</accession>